<organism evidence="1 2">
    <name type="scientific">Vararia minispora EC-137</name>
    <dbReference type="NCBI Taxonomy" id="1314806"/>
    <lineage>
        <taxon>Eukaryota</taxon>
        <taxon>Fungi</taxon>
        <taxon>Dikarya</taxon>
        <taxon>Basidiomycota</taxon>
        <taxon>Agaricomycotina</taxon>
        <taxon>Agaricomycetes</taxon>
        <taxon>Russulales</taxon>
        <taxon>Lachnocladiaceae</taxon>
        <taxon>Vararia</taxon>
    </lineage>
</organism>
<reference evidence="1" key="1">
    <citation type="submission" date="2021-02" db="EMBL/GenBank/DDBJ databases">
        <authorList>
            <consortium name="DOE Joint Genome Institute"/>
            <person name="Ahrendt S."/>
            <person name="Looney B.P."/>
            <person name="Miyauchi S."/>
            <person name="Morin E."/>
            <person name="Drula E."/>
            <person name="Courty P.E."/>
            <person name="Chicoki N."/>
            <person name="Fauchery L."/>
            <person name="Kohler A."/>
            <person name="Kuo A."/>
            <person name="Labutti K."/>
            <person name="Pangilinan J."/>
            <person name="Lipzen A."/>
            <person name="Riley R."/>
            <person name="Andreopoulos W."/>
            <person name="He G."/>
            <person name="Johnson J."/>
            <person name="Barry K.W."/>
            <person name="Grigoriev I.V."/>
            <person name="Nagy L."/>
            <person name="Hibbett D."/>
            <person name="Henrissat B."/>
            <person name="Matheny P.B."/>
            <person name="Labbe J."/>
            <person name="Martin F."/>
        </authorList>
    </citation>
    <scope>NUCLEOTIDE SEQUENCE</scope>
    <source>
        <strain evidence="1">EC-137</strain>
    </source>
</reference>
<keyword evidence="2" id="KW-1185">Reference proteome</keyword>
<accession>A0ACB8QRE6</accession>
<name>A0ACB8QRE6_9AGAM</name>
<reference evidence="1" key="2">
    <citation type="journal article" date="2022" name="New Phytol.">
        <title>Evolutionary transition to the ectomycorrhizal habit in the genomes of a hyperdiverse lineage of mushroom-forming fungi.</title>
        <authorList>
            <person name="Looney B."/>
            <person name="Miyauchi S."/>
            <person name="Morin E."/>
            <person name="Drula E."/>
            <person name="Courty P.E."/>
            <person name="Kohler A."/>
            <person name="Kuo A."/>
            <person name="LaButti K."/>
            <person name="Pangilinan J."/>
            <person name="Lipzen A."/>
            <person name="Riley R."/>
            <person name="Andreopoulos W."/>
            <person name="He G."/>
            <person name="Johnson J."/>
            <person name="Nolan M."/>
            <person name="Tritt A."/>
            <person name="Barry K.W."/>
            <person name="Grigoriev I.V."/>
            <person name="Nagy L.G."/>
            <person name="Hibbett D."/>
            <person name="Henrissat B."/>
            <person name="Matheny P.B."/>
            <person name="Labbe J."/>
            <person name="Martin F.M."/>
        </authorList>
    </citation>
    <scope>NUCLEOTIDE SEQUENCE</scope>
    <source>
        <strain evidence="1">EC-137</strain>
    </source>
</reference>
<dbReference type="Proteomes" id="UP000814128">
    <property type="component" value="Unassembled WGS sequence"/>
</dbReference>
<evidence type="ECO:0000313" key="2">
    <source>
        <dbReference type="Proteomes" id="UP000814128"/>
    </source>
</evidence>
<evidence type="ECO:0000313" key="1">
    <source>
        <dbReference type="EMBL" id="KAI0034006.1"/>
    </source>
</evidence>
<dbReference type="EMBL" id="MU273508">
    <property type="protein sequence ID" value="KAI0034006.1"/>
    <property type="molecule type" value="Genomic_DNA"/>
</dbReference>
<sequence length="502" mass="57922">MSDTRKQEKDFTKEVDEAIPAAEQVAKARGRSGQLQEALDKLFALEKQTRNAADLKSTTRLVEAITRFAYEAQDFATLNNAIQTLSKKHGQLKGATQGMVEQAMGWLDDIRQRNGIETWLELVETLRAVTEGKLYLETPRARVTLQLAQYNEYLAQNPTKTSPPARECMIKASDLLSELQVETYSSMERKEKTDFILNQIRLLIEVARIKDAEYEKDRKDVKGKDPMGGGEAEWLKVRVASRKINEEFLKEKENEVSTNDAFQRPSLNILSYYDMMVQYGLRHHAYLDIAKYYRKVWETPSIKEDVDDKGRVALENIVYFCILAPHDNEQSDMMHKLHSDPAIQKLEPQHQILKSFTDQEIMRWPAIEQVYGPFLRQTSVFRVDKHWEDLHTRIIEHNIRIIAKYYSRITLNRLTVLLDLQAKDTEETLSRLVVSGTVWARIDRPAGVVNFRPKRSAEEIMNDWSSDMQKLLGHVEKAWMDMNAAQAAQSRVKATQSAEVIT</sequence>
<protein>
    <submittedName>
        <fullName evidence="1">PCI domain-containing protein</fullName>
    </submittedName>
</protein>
<comment type="caution">
    <text evidence="1">The sequence shown here is derived from an EMBL/GenBank/DDBJ whole genome shotgun (WGS) entry which is preliminary data.</text>
</comment>
<proteinExistence type="predicted"/>
<gene>
    <name evidence="1" type="ORF">K488DRAFT_46472</name>
</gene>